<keyword evidence="3" id="KW-1185">Reference proteome</keyword>
<organism evidence="2 3">
    <name type="scientific">Acinetobacter thutiue</name>
    <dbReference type="NCBI Taxonomy" id="2998078"/>
    <lineage>
        <taxon>Bacteria</taxon>
        <taxon>Pseudomonadati</taxon>
        <taxon>Pseudomonadota</taxon>
        <taxon>Gammaproteobacteria</taxon>
        <taxon>Moraxellales</taxon>
        <taxon>Moraxellaceae</taxon>
        <taxon>Acinetobacter</taxon>
    </lineage>
</organism>
<accession>A0ABT7WME0</accession>
<keyword evidence="1" id="KW-0812">Transmembrane</keyword>
<comment type="caution">
    <text evidence="2">The sequence shown here is derived from an EMBL/GenBank/DDBJ whole genome shotgun (WGS) entry which is preliminary data.</text>
</comment>
<dbReference type="Proteomes" id="UP001168524">
    <property type="component" value="Unassembled WGS sequence"/>
</dbReference>
<keyword evidence="1" id="KW-0472">Membrane</keyword>
<gene>
    <name evidence="2" type="ORF">QTA56_06250</name>
</gene>
<evidence type="ECO:0000256" key="1">
    <source>
        <dbReference type="SAM" id="Phobius"/>
    </source>
</evidence>
<proteinExistence type="predicted"/>
<keyword evidence="1" id="KW-1133">Transmembrane helix</keyword>
<evidence type="ECO:0008006" key="4">
    <source>
        <dbReference type="Google" id="ProtNLM"/>
    </source>
</evidence>
<dbReference type="EMBL" id="JAUDZE010000002">
    <property type="protein sequence ID" value="MDN0013842.1"/>
    <property type="molecule type" value="Genomic_DNA"/>
</dbReference>
<sequence length="164" mass="18688">MLKKCLECDKEYSDRSEACIHCGAPNDELLQKKQQAVEKENESEAYTNLIIVIILAVIGYIYFDPIRNYFLDLFDVGIVSKYDLKDCSSDRVKKSIMQMFNDGTYAQTYHIKSISVDTAVIDTNKDAILSCQANLALNNQEHISYIINFKEQGDQIMIEGNPVQ</sequence>
<reference evidence="2" key="1">
    <citation type="submission" date="2023-06" db="EMBL/GenBank/DDBJ databases">
        <title>Two novel species of Acinetobacter isolated from motorbike repairing workshop in Vietnam.</title>
        <authorList>
            <person name="Le N.T.T."/>
        </authorList>
    </citation>
    <scope>NUCLEOTIDE SEQUENCE</scope>
    <source>
        <strain evidence="2">VNH17</strain>
    </source>
</reference>
<evidence type="ECO:0000313" key="2">
    <source>
        <dbReference type="EMBL" id="MDN0013842.1"/>
    </source>
</evidence>
<dbReference type="RefSeq" id="WP_267980099.1">
    <property type="nucleotide sequence ID" value="NZ_JAPQKF010000002.1"/>
</dbReference>
<evidence type="ECO:0000313" key="3">
    <source>
        <dbReference type="Proteomes" id="UP001168524"/>
    </source>
</evidence>
<name>A0ABT7WME0_9GAMM</name>
<feature type="transmembrane region" description="Helical" evidence="1">
    <location>
        <begin position="45"/>
        <end position="63"/>
    </location>
</feature>
<protein>
    <recommendedName>
        <fullName evidence="4">Zinc ribbon domain-containing protein</fullName>
    </recommendedName>
</protein>